<dbReference type="RefSeq" id="WP_219545927.1">
    <property type="nucleotide sequence ID" value="NZ_JAHKRN010000020.1"/>
</dbReference>
<evidence type="ECO:0000313" key="2">
    <source>
        <dbReference type="Proteomes" id="UP001596096"/>
    </source>
</evidence>
<accession>A0ABW1BXU4</accession>
<evidence type="ECO:0000313" key="1">
    <source>
        <dbReference type="EMBL" id="MFC5818074.1"/>
    </source>
</evidence>
<dbReference type="Proteomes" id="UP001596096">
    <property type="component" value="Unassembled WGS sequence"/>
</dbReference>
<proteinExistence type="predicted"/>
<reference evidence="2" key="1">
    <citation type="journal article" date="2019" name="Int. J. Syst. Evol. Microbiol.">
        <title>The Global Catalogue of Microorganisms (GCM) 10K type strain sequencing project: providing services to taxonomists for standard genome sequencing and annotation.</title>
        <authorList>
            <consortium name="The Broad Institute Genomics Platform"/>
            <consortium name="The Broad Institute Genome Sequencing Center for Infectious Disease"/>
            <person name="Wu L."/>
            <person name="Ma J."/>
        </authorList>
    </citation>
    <scope>NUCLEOTIDE SEQUENCE [LARGE SCALE GENOMIC DNA]</scope>
    <source>
        <strain evidence="2">CGMCC 4.7106</strain>
    </source>
</reference>
<protein>
    <submittedName>
        <fullName evidence="1">Uncharacterized protein</fullName>
    </submittedName>
</protein>
<gene>
    <name evidence="1" type="ORF">ACFPUY_23470</name>
</gene>
<name>A0ABW1BXU4_9ACTN</name>
<sequence length="52" mass="5573">MVSQPQVFTLWSTGFRVLPYVDRPGAPASTRATYVVENGRPGVQLAGEGPIV</sequence>
<keyword evidence="2" id="KW-1185">Reference proteome</keyword>
<organism evidence="1 2">
    <name type="scientific">Nonomuraea harbinensis</name>
    <dbReference type="NCBI Taxonomy" id="1286938"/>
    <lineage>
        <taxon>Bacteria</taxon>
        <taxon>Bacillati</taxon>
        <taxon>Actinomycetota</taxon>
        <taxon>Actinomycetes</taxon>
        <taxon>Streptosporangiales</taxon>
        <taxon>Streptosporangiaceae</taxon>
        <taxon>Nonomuraea</taxon>
    </lineage>
</organism>
<comment type="caution">
    <text evidence="1">The sequence shown here is derived from an EMBL/GenBank/DDBJ whole genome shotgun (WGS) entry which is preliminary data.</text>
</comment>
<dbReference type="EMBL" id="JBHSNW010000012">
    <property type="protein sequence ID" value="MFC5818074.1"/>
    <property type="molecule type" value="Genomic_DNA"/>
</dbReference>